<sequence>MLEIDICRDARAVGGHDSSPDCWHRVRRRMQTTQRCPYYRKSK</sequence>
<proteinExistence type="predicted"/>
<evidence type="ECO:0000313" key="2">
    <source>
        <dbReference type="Proteomes" id="UP000214720"/>
    </source>
</evidence>
<evidence type="ECO:0000313" key="1">
    <source>
        <dbReference type="EMBL" id="OXC74196.1"/>
    </source>
</evidence>
<gene>
    <name evidence="1" type="ORF">BSU04_33275</name>
</gene>
<protein>
    <submittedName>
        <fullName evidence="1">Uncharacterized protein</fullName>
    </submittedName>
</protein>
<comment type="caution">
    <text evidence="1">The sequence shown here is derived from an EMBL/GenBank/DDBJ whole genome shotgun (WGS) entry which is preliminary data.</text>
</comment>
<organism evidence="1 2">
    <name type="scientific">Caballeronia sordidicola</name>
    <name type="common">Burkholderia sordidicola</name>
    <dbReference type="NCBI Taxonomy" id="196367"/>
    <lineage>
        <taxon>Bacteria</taxon>
        <taxon>Pseudomonadati</taxon>
        <taxon>Pseudomonadota</taxon>
        <taxon>Betaproteobacteria</taxon>
        <taxon>Burkholderiales</taxon>
        <taxon>Burkholderiaceae</taxon>
        <taxon>Caballeronia</taxon>
    </lineage>
</organism>
<name>A0A226WSM7_CABSO</name>
<dbReference type="EMBL" id="MTHB01000229">
    <property type="protein sequence ID" value="OXC74196.1"/>
    <property type="molecule type" value="Genomic_DNA"/>
</dbReference>
<accession>A0A226WSM7</accession>
<reference evidence="2" key="1">
    <citation type="submission" date="2017-01" db="EMBL/GenBank/DDBJ databases">
        <title>Genome Analysis of Deinococcus marmoris KOPRI26562.</title>
        <authorList>
            <person name="Kim J.H."/>
            <person name="Oh H.-M."/>
        </authorList>
    </citation>
    <scope>NUCLEOTIDE SEQUENCE [LARGE SCALE GENOMIC DNA]</scope>
    <source>
        <strain evidence="2">PAMC 26633</strain>
    </source>
</reference>
<dbReference type="AlphaFoldDB" id="A0A226WSM7"/>
<dbReference type="Proteomes" id="UP000214720">
    <property type="component" value="Unassembled WGS sequence"/>
</dbReference>